<evidence type="ECO:0000313" key="4">
    <source>
        <dbReference type="Proteomes" id="UP001310594"/>
    </source>
</evidence>
<comment type="caution">
    <text evidence="3">The sequence shown here is derived from an EMBL/GenBank/DDBJ whole genome shotgun (WGS) entry which is preliminary data.</text>
</comment>
<dbReference type="PANTHER" id="PTHR34502">
    <property type="entry name" value="DUF6594 DOMAIN-CONTAINING PROTEIN-RELATED"/>
    <property type="match status" value="1"/>
</dbReference>
<evidence type="ECO:0000259" key="2">
    <source>
        <dbReference type="Pfam" id="PF20237"/>
    </source>
</evidence>
<gene>
    <name evidence="3" type="ORF">LTR97_011672</name>
</gene>
<keyword evidence="1" id="KW-0472">Membrane</keyword>
<protein>
    <recommendedName>
        <fullName evidence="2">DUF6594 domain-containing protein</fullName>
    </recommendedName>
</protein>
<proteinExistence type="predicted"/>
<name>A0AAN7W2A9_9PEZI</name>
<evidence type="ECO:0000313" key="3">
    <source>
        <dbReference type="EMBL" id="KAK5691675.1"/>
    </source>
</evidence>
<feature type="transmembrane region" description="Helical" evidence="1">
    <location>
        <begin position="198"/>
        <end position="218"/>
    </location>
</feature>
<dbReference type="Pfam" id="PF20237">
    <property type="entry name" value="DUF6594"/>
    <property type="match status" value="1"/>
</dbReference>
<dbReference type="Proteomes" id="UP001310594">
    <property type="component" value="Unassembled WGS sequence"/>
</dbReference>
<dbReference type="InterPro" id="IPR046529">
    <property type="entry name" value="DUF6594"/>
</dbReference>
<keyword evidence="1" id="KW-0812">Transmembrane</keyword>
<sequence>MLSMDEEREGGMYRRFRQLSTRNLLYMQAQLDSLENELHVLDSTDKVLIDTGSTLDSMTALKCAVSWDALAHSKEPRQIERMELIMKTRQLLKDYHEALVLDSTVARLPSPSHAYFRTFQRFAGERTMGGVRFRGPQFDEMSQAESLVTYSAPEADRLSRYINRAVCDSRIPMFEDHRRIPPSWRGMYFYSDEKIERVVSVLAVVLAAVLLIGGIAALDWVATERKGTRLGILAAFTTSFAILVGLLTSAKKTELFMATAGFTAVLVVYVGSAD</sequence>
<dbReference type="PANTHER" id="PTHR34502:SF4">
    <property type="entry name" value="DUF6594 DOMAIN-CONTAINING PROTEIN"/>
    <property type="match status" value="1"/>
</dbReference>
<evidence type="ECO:0000256" key="1">
    <source>
        <dbReference type="SAM" id="Phobius"/>
    </source>
</evidence>
<organism evidence="3 4">
    <name type="scientific">Elasticomyces elasticus</name>
    <dbReference type="NCBI Taxonomy" id="574655"/>
    <lineage>
        <taxon>Eukaryota</taxon>
        <taxon>Fungi</taxon>
        <taxon>Dikarya</taxon>
        <taxon>Ascomycota</taxon>
        <taxon>Pezizomycotina</taxon>
        <taxon>Dothideomycetes</taxon>
        <taxon>Dothideomycetidae</taxon>
        <taxon>Mycosphaerellales</taxon>
        <taxon>Teratosphaeriaceae</taxon>
        <taxon>Elasticomyces</taxon>
    </lineage>
</organism>
<accession>A0AAN7W2A9</accession>
<feature type="domain" description="DUF6594" evidence="2">
    <location>
        <begin position="5"/>
        <end position="267"/>
    </location>
</feature>
<dbReference type="EMBL" id="JAVRQU010000021">
    <property type="protein sequence ID" value="KAK5691675.1"/>
    <property type="molecule type" value="Genomic_DNA"/>
</dbReference>
<reference evidence="3" key="1">
    <citation type="submission" date="2023-08" db="EMBL/GenBank/DDBJ databases">
        <title>Black Yeasts Isolated from many extreme environments.</title>
        <authorList>
            <person name="Coleine C."/>
            <person name="Stajich J.E."/>
            <person name="Selbmann L."/>
        </authorList>
    </citation>
    <scope>NUCLEOTIDE SEQUENCE</scope>
    <source>
        <strain evidence="3">CCFEE 5810</strain>
    </source>
</reference>
<keyword evidence="1" id="KW-1133">Transmembrane helix</keyword>
<feature type="transmembrane region" description="Helical" evidence="1">
    <location>
        <begin position="255"/>
        <end position="272"/>
    </location>
</feature>
<feature type="transmembrane region" description="Helical" evidence="1">
    <location>
        <begin position="230"/>
        <end position="248"/>
    </location>
</feature>
<dbReference type="AlphaFoldDB" id="A0AAN7W2A9"/>